<evidence type="ECO:0000256" key="3">
    <source>
        <dbReference type="ARBA" id="ARBA00022737"/>
    </source>
</evidence>
<sequence length="528" mass="58130">MNINWLGFSLSPYDQNIHRTGVDPSTAITAVDVAGEYYNNLTAASDESSTVHTSFPSSFGVVLDAFTSDNNSHSRDWDINGGACNNIHDNDPNGPKLENFFGNTTTIYNTSENGGDGNGDCGGGGGGGDVSGGSLGLSMIKTWLRNQPVSNVNHQDNNGTGARGLSLSMNSSTTCDSNNYNNSIVVLQESTIGDCVEATPKKSIESFGQRTSIYRGVTRHRWTGRYEAHLWDNSCKREGQARKGRQGGYDKEEKAARAYDLAALKYWGTTTSTNFPMSEYEKEREEMNHMTRQEYVASLRRKSSGFSRGASIYRGVTRHHQHGRWQARIGRVAGNKDLYLGTFGTQEEAAEAYDIAAIKFRGLSAVTNFEMSRYNVKAILQSPSLPIGSSAKRLKEVNHPVPSMMINSNVSESENNTNGWQNAALQHHHEIDLSLLQQHQERYNNYYNGGNLSSESAKEQEDQHHFLSNSPSLMTNIDPCDSVTVCENVIGYGSYQGLAVRVGSSVNCDALVAAEMDYNARNHYYFAQ</sequence>
<accession>A0ABC8JAG1</accession>
<keyword evidence="6" id="KW-0804">Transcription</keyword>
<proteinExistence type="predicted"/>
<dbReference type="GO" id="GO:0005634">
    <property type="term" value="C:nucleus"/>
    <property type="evidence" value="ECO:0007669"/>
    <property type="project" value="UniProtKB-SubCell"/>
</dbReference>
<protein>
    <recommendedName>
        <fullName evidence="9">AP2/ERF domain-containing protein</fullName>
    </recommendedName>
</protein>
<dbReference type="GO" id="GO:0003677">
    <property type="term" value="F:DNA binding"/>
    <property type="evidence" value="ECO:0007669"/>
    <property type="project" value="UniProtKB-KW"/>
</dbReference>
<dbReference type="InterPro" id="IPR001471">
    <property type="entry name" value="AP2/ERF_dom"/>
</dbReference>
<keyword evidence="4" id="KW-0805">Transcription regulation</keyword>
<comment type="function">
    <text evidence="8">Transcription factor that promotes cell proliferation, differentiation and morphogenesis, especially during embryogenesis.</text>
</comment>
<organism evidence="10 11">
    <name type="scientific">Eruca vesicaria subsp. sativa</name>
    <name type="common">Garden rocket</name>
    <name type="synonym">Eruca sativa</name>
    <dbReference type="NCBI Taxonomy" id="29727"/>
    <lineage>
        <taxon>Eukaryota</taxon>
        <taxon>Viridiplantae</taxon>
        <taxon>Streptophyta</taxon>
        <taxon>Embryophyta</taxon>
        <taxon>Tracheophyta</taxon>
        <taxon>Spermatophyta</taxon>
        <taxon>Magnoliopsida</taxon>
        <taxon>eudicotyledons</taxon>
        <taxon>Gunneridae</taxon>
        <taxon>Pentapetalae</taxon>
        <taxon>rosids</taxon>
        <taxon>malvids</taxon>
        <taxon>Brassicales</taxon>
        <taxon>Brassicaceae</taxon>
        <taxon>Brassiceae</taxon>
        <taxon>Eruca</taxon>
    </lineage>
</organism>
<dbReference type="Pfam" id="PF00847">
    <property type="entry name" value="AP2"/>
    <property type="match status" value="1"/>
</dbReference>
<evidence type="ECO:0000256" key="7">
    <source>
        <dbReference type="ARBA" id="ARBA00023242"/>
    </source>
</evidence>
<dbReference type="CDD" id="cd00018">
    <property type="entry name" value="AP2"/>
    <property type="match status" value="2"/>
</dbReference>
<name>A0ABC8JAG1_ERUVS</name>
<dbReference type="Gene3D" id="3.30.730.10">
    <property type="entry name" value="AP2/ERF domain"/>
    <property type="match status" value="2"/>
</dbReference>
<dbReference type="SMART" id="SM00380">
    <property type="entry name" value="AP2"/>
    <property type="match status" value="2"/>
</dbReference>
<evidence type="ECO:0000256" key="1">
    <source>
        <dbReference type="ARBA" id="ARBA00004123"/>
    </source>
</evidence>
<evidence type="ECO:0000256" key="6">
    <source>
        <dbReference type="ARBA" id="ARBA00023163"/>
    </source>
</evidence>
<dbReference type="EMBL" id="CAKOAT010090710">
    <property type="protein sequence ID" value="CAH8320187.1"/>
    <property type="molecule type" value="Genomic_DNA"/>
</dbReference>
<dbReference type="InterPro" id="IPR036955">
    <property type="entry name" value="AP2/ERF_dom_sf"/>
</dbReference>
<evidence type="ECO:0000313" key="10">
    <source>
        <dbReference type="EMBL" id="CAH8320187.1"/>
    </source>
</evidence>
<dbReference type="InterPro" id="IPR016177">
    <property type="entry name" value="DNA-bd_dom_sf"/>
</dbReference>
<dbReference type="PROSITE" id="PS51032">
    <property type="entry name" value="AP2_ERF"/>
    <property type="match status" value="2"/>
</dbReference>
<keyword evidence="7" id="KW-0539">Nucleus</keyword>
<dbReference type="PANTHER" id="PTHR32467">
    <property type="entry name" value="AP2-LIKE ETHYLENE-RESPONSIVE TRANSCRIPTION FACTOR"/>
    <property type="match status" value="1"/>
</dbReference>
<comment type="subcellular location">
    <subcellularLocation>
        <location evidence="1">Nucleus</location>
    </subcellularLocation>
</comment>
<evidence type="ECO:0000256" key="2">
    <source>
        <dbReference type="ARBA" id="ARBA00022473"/>
    </source>
</evidence>
<feature type="domain" description="AP2/ERF" evidence="9">
    <location>
        <begin position="312"/>
        <end position="370"/>
    </location>
</feature>
<comment type="caution">
    <text evidence="10">The sequence shown here is derived from an EMBL/GenBank/DDBJ whole genome shotgun (WGS) entry which is preliminary data.</text>
</comment>
<dbReference type="FunFam" id="3.30.730.10:FF:000002">
    <property type="entry name" value="AP2-like ethylene-responsive transcription factor"/>
    <property type="match status" value="1"/>
</dbReference>
<keyword evidence="5" id="KW-0238">DNA-binding</keyword>
<keyword evidence="3" id="KW-0677">Repeat</keyword>
<reference evidence="10 11" key="1">
    <citation type="submission" date="2022-03" db="EMBL/GenBank/DDBJ databases">
        <authorList>
            <person name="Macdonald S."/>
            <person name="Ahmed S."/>
            <person name="Newling K."/>
        </authorList>
    </citation>
    <scope>NUCLEOTIDE SEQUENCE [LARGE SCALE GENOMIC DNA]</scope>
</reference>
<evidence type="ECO:0000256" key="4">
    <source>
        <dbReference type="ARBA" id="ARBA00023015"/>
    </source>
</evidence>
<feature type="domain" description="AP2/ERF" evidence="9">
    <location>
        <begin position="213"/>
        <end position="276"/>
    </location>
</feature>
<dbReference type="PANTHER" id="PTHR32467:SF72">
    <property type="entry name" value="AP2-LIKE ETHYLENE-RESPONSIVE TRANSCRIPTION FACTOR BBM"/>
    <property type="match status" value="1"/>
</dbReference>
<evidence type="ECO:0000256" key="5">
    <source>
        <dbReference type="ARBA" id="ARBA00023125"/>
    </source>
</evidence>
<keyword evidence="2" id="KW-0217">Developmental protein</keyword>
<evidence type="ECO:0000256" key="8">
    <source>
        <dbReference type="ARBA" id="ARBA00053174"/>
    </source>
</evidence>
<dbReference type="SUPFAM" id="SSF54171">
    <property type="entry name" value="DNA-binding domain"/>
    <property type="match status" value="2"/>
</dbReference>
<gene>
    <name evidence="10" type="ORF">ERUC_LOCUS8738</name>
</gene>
<dbReference type="Proteomes" id="UP001642260">
    <property type="component" value="Unassembled WGS sequence"/>
</dbReference>
<evidence type="ECO:0000259" key="9">
    <source>
        <dbReference type="PROSITE" id="PS51032"/>
    </source>
</evidence>
<keyword evidence="11" id="KW-1185">Reference proteome</keyword>
<dbReference type="FunFam" id="3.30.730.10:FF:000003">
    <property type="entry name" value="AP2-like ethylene-responsive transcription factor ANT"/>
    <property type="match status" value="1"/>
</dbReference>
<dbReference type="AlphaFoldDB" id="A0ABC8JAG1"/>
<dbReference type="PRINTS" id="PR00367">
    <property type="entry name" value="ETHRSPELEMNT"/>
</dbReference>
<evidence type="ECO:0000313" key="11">
    <source>
        <dbReference type="Proteomes" id="UP001642260"/>
    </source>
</evidence>